<organism evidence="13 14">
    <name type="scientific">Bittarella massiliensis</name>
    <name type="common">ex Durand et al. 2017</name>
    <dbReference type="NCBI Taxonomy" id="1720313"/>
    <lineage>
        <taxon>Bacteria</taxon>
        <taxon>Bacillati</taxon>
        <taxon>Bacillota</taxon>
        <taxon>Clostridia</taxon>
        <taxon>Eubacteriales</taxon>
        <taxon>Oscillospiraceae</taxon>
        <taxon>Bittarella (ex Durand et al. 2017)</taxon>
    </lineage>
</organism>
<evidence type="ECO:0000313" key="15">
    <source>
        <dbReference type="Proteomes" id="UP000474718"/>
    </source>
</evidence>
<dbReference type="InterPro" id="IPR017871">
    <property type="entry name" value="ABC_transporter-like_CS"/>
</dbReference>
<dbReference type="PROSITE" id="PS50929">
    <property type="entry name" value="ABC_TM1F"/>
    <property type="match status" value="1"/>
</dbReference>
<dbReference type="GO" id="GO:0005524">
    <property type="term" value="F:ATP binding"/>
    <property type="evidence" value="ECO:0007669"/>
    <property type="project" value="UniProtKB-KW"/>
</dbReference>
<keyword evidence="2" id="KW-0813">Transport</keyword>
<keyword evidence="4 9" id="KW-0812">Transmembrane</keyword>
<protein>
    <submittedName>
        <fullName evidence="12">ATP-binding cassette domain-containing protein</fullName>
    </submittedName>
    <submittedName>
        <fullName evidence="13">ATP-binding cassette, subfamily B</fullName>
    </submittedName>
</protein>
<evidence type="ECO:0000259" key="11">
    <source>
        <dbReference type="PROSITE" id="PS50929"/>
    </source>
</evidence>
<keyword evidence="8 9" id="KW-0472">Membrane</keyword>
<feature type="domain" description="ABC transporter" evidence="10">
    <location>
        <begin position="346"/>
        <end position="580"/>
    </location>
</feature>
<reference evidence="13" key="2">
    <citation type="submission" date="2016-11" db="EMBL/GenBank/DDBJ databases">
        <authorList>
            <person name="Varghese N."/>
            <person name="Submissions S."/>
        </authorList>
    </citation>
    <scope>NUCLEOTIDE SEQUENCE</scope>
    <source>
        <strain evidence="13">DSM 4029</strain>
    </source>
</reference>
<dbReference type="GO" id="GO:0005886">
    <property type="term" value="C:plasma membrane"/>
    <property type="evidence" value="ECO:0007669"/>
    <property type="project" value="UniProtKB-SubCell"/>
</dbReference>
<dbReference type="SMART" id="SM00382">
    <property type="entry name" value="AAA"/>
    <property type="match status" value="1"/>
</dbReference>
<dbReference type="CDD" id="cd18547">
    <property type="entry name" value="ABC_6TM_Tm288_like"/>
    <property type="match status" value="1"/>
</dbReference>
<dbReference type="Pfam" id="PF00005">
    <property type="entry name" value="ABC_tran"/>
    <property type="match status" value="1"/>
</dbReference>
<dbReference type="PROSITE" id="PS00211">
    <property type="entry name" value="ABC_TRANSPORTER_1"/>
    <property type="match status" value="1"/>
</dbReference>
<dbReference type="SUPFAM" id="SSF52540">
    <property type="entry name" value="P-loop containing nucleoside triphosphate hydrolases"/>
    <property type="match status" value="1"/>
</dbReference>
<proteinExistence type="predicted"/>
<dbReference type="AlphaFoldDB" id="A0AAQ1MBZ7"/>
<keyword evidence="5" id="KW-0547">Nucleotide-binding</keyword>
<dbReference type="InterPro" id="IPR039421">
    <property type="entry name" value="Type_1_exporter"/>
</dbReference>
<feature type="transmembrane region" description="Helical" evidence="9">
    <location>
        <begin position="23"/>
        <end position="46"/>
    </location>
</feature>
<comment type="subcellular location">
    <subcellularLocation>
        <location evidence="1">Cell membrane</location>
        <topology evidence="1">Multi-pass membrane protein</topology>
    </subcellularLocation>
</comment>
<evidence type="ECO:0000256" key="8">
    <source>
        <dbReference type="ARBA" id="ARBA00023136"/>
    </source>
</evidence>
<keyword evidence="3" id="KW-1003">Cell membrane</keyword>
<dbReference type="Pfam" id="PF00664">
    <property type="entry name" value="ABC_membrane"/>
    <property type="match status" value="1"/>
</dbReference>
<evidence type="ECO:0000256" key="3">
    <source>
        <dbReference type="ARBA" id="ARBA00022475"/>
    </source>
</evidence>
<gene>
    <name evidence="12" type="ORF">GT747_09950</name>
    <name evidence="13" type="ORF">SAMN05444424_0784</name>
</gene>
<comment type="caution">
    <text evidence="13">The sequence shown here is derived from an EMBL/GenBank/DDBJ whole genome shotgun (WGS) entry which is preliminary data.</text>
</comment>
<dbReference type="InterPro" id="IPR027417">
    <property type="entry name" value="P-loop_NTPase"/>
</dbReference>
<dbReference type="Gene3D" id="1.20.1560.10">
    <property type="entry name" value="ABC transporter type 1, transmembrane domain"/>
    <property type="match status" value="1"/>
</dbReference>
<evidence type="ECO:0000313" key="13">
    <source>
        <dbReference type="EMBL" id="SHF81649.1"/>
    </source>
</evidence>
<dbReference type="Gene3D" id="3.40.50.300">
    <property type="entry name" value="P-loop containing nucleotide triphosphate hydrolases"/>
    <property type="match status" value="1"/>
</dbReference>
<reference evidence="14" key="1">
    <citation type="submission" date="2016-11" db="EMBL/GenBank/DDBJ databases">
        <authorList>
            <person name="Jaros S."/>
            <person name="Januszkiewicz K."/>
            <person name="Wedrychowicz H."/>
        </authorList>
    </citation>
    <scope>NUCLEOTIDE SEQUENCE [LARGE SCALE GENOMIC DNA]</scope>
    <source>
        <strain evidence="14">DSM 4029</strain>
    </source>
</reference>
<dbReference type="GO" id="GO:0015421">
    <property type="term" value="F:ABC-type oligopeptide transporter activity"/>
    <property type="evidence" value="ECO:0007669"/>
    <property type="project" value="TreeGrafter"/>
</dbReference>
<dbReference type="FunFam" id="3.40.50.300:FF:000287">
    <property type="entry name" value="Multidrug ABC transporter ATP-binding protein"/>
    <property type="match status" value="1"/>
</dbReference>
<feature type="transmembrane region" description="Helical" evidence="9">
    <location>
        <begin position="145"/>
        <end position="163"/>
    </location>
</feature>
<dbReference type="InterPro" id="IPR003439">
    <property type="entry name" value="ABC_transporter-like_ATP-bd"/>
</dbReference>
<feature type="domain" description="ABC transmembrane type-1" evidence="11">
    <location>
        <begin position="29"/>
        <end position="312"/>
    </location>
</feature>
<dbReference type="InterPro" id="IPR036640">
    <property type="entry name" value="ABC1_TM_sf"/>
</dbReference>
<accession>A0AAQ1MBZ7</accession>
<dbReference type="InterPro" id="IPR003593">
    <property type="entry name" value="AAA+_ATPase"/>
</dbReference>
<keyword evidence="15" id="KW-1185">Reference proteome</keyword>
<dbReference type="SUPFAM" id="SSF90123">
    <property type="entry name" value="ABC transporter transmembrane region"/>
    <property type="match status" value="1"/>
</dbReference>
<evidence type="ECO:0000256" key="6">
    <source>
        <dbReference type="ARBA" id="ARBA00022840"/>
    </source>
</evidence>
<dbReference type="GO" id="GO:0016887">
    <property type="term" value="F:ATP hydrolysis activity"/>
    <property type="evidence" value="ECO:0007669"/>
    <property type="project" value="InterPro"/>
</dbReference>
<dbReference type="Proteomes" id="UP000474718">
    <property type="component" value="Unassembled WGS sequence"/>
</dbReference>
<dbReference type="InterPro" id="IPR011527">
    <property type="entry name" value="ABC1_TM_dom"/>
</dbReference>
<keyword evidence="6 13" id="KW-0067">ATP-binding</keyword>
<name>A0AAQ1MBZ7_9FIRM</name>
<dbReference type="PANTHER" id="PTHR43394:SF1">
    <property type="entry name" value="ATP-BINDING CASSETTE SUB-FAMILY B MEMBER 10, MITOCHONDRIAL"/>
    <property type="match status" value="1"/>
</dbReference>
<dbReference type="Proteomes" id="UP000184089">
    <property type="component" value="Unassembled WGS sequence"/>
</dbReference>
<evidence type="ECO:0000256" key="2">
    <source>
        <dbReference type="ARBA" id="ARBA00022448"/>
    </source>
</evidence>
<dbReference type="FunFam" id="1.20.1560.10:FF:000011">
    <property type="entry name" value="Multidrug ABC transporter ATP-binding protein"/>
    <property type="match status" value="1"/>
</dbReference>
<evidence type="ECO:0000313" key="12">
    <source>
        <dbReference type="EMBL" id="MZL70074.1"/>
    </source>
</evidence>
<evidence type="ECO:0000256" key="1">
    <source>
        <dbReference type="ARBA" id="ARBA00004651"/>
    </source>
</evidence>
<dbReference type="EMBL" id="FQVY01000001">
    <property type="protein sequence ID" value="SHF81649.1"/>
    <property type="molecule type" value="Genomic_DNA"/>
</dbReference>
<evidence type="ECO:0000256" key="7">
    <source>
        <dbReference type="ARBA" id="ARBA00022989"/>
    </source>
</evidence>
<dbReference type="PANTHER" id="PTHR43394">
    <property type="entry name" value="ATP-DEPENDENT PERMEASE MDL1, MITOCHONDRIAL"/>
    <property type="match status" value="1"/>
</dbReference>
<sequence length="587" mass="64172">MAKIRQEDRTPVLGRILKYLKPYWWLLTLALLCAVATVTCTLTGPVLVGRTVDMIIGPGQVDFTGILGMAGWLAGVYALGALTQWLMTYCTNKITYHTVKDIRVQAFSKLSTVPLRYIDGHSHGDLITRVVSDIDVISDGMLQGFSQLFTGVITILGTLAFMLSINVKIALVVVLITPLSLFVASFIAKRSHNMFREQSAVRGEMGGYVEEMLGNQKIVKAFGREAASQERFDEINSRLYDCGVKAQFYSSLTNPCTRFVNGVVYAGVGIIGAVAAINGAITVGQISSFLAYANQYTKPFNEISGVVTELQSALASARRVFAVLDEPSESPDALEAARPASCEGRVAVDGVSFAYEAKKPLIEDFNLQVEPGQRVAIVGPTGCGKTTLINLLMRFYDVDKGAISVDGKDIRDYARGSLRACYGMVLQDTWLFTGTVRENIAYARPDASEEEVIAAAKAAHAHSFIKRLPQGYDTVISEEGGSISQGQKQLLCIARVMLTSPPMLILDEATSNIDTRTEIRIQKAFDEMMRGKTSFIVAHRLSTIKEADRILVMRDGRIVEQGNHQSLLEKGGFYAELYNSQFAGAEE</sequence>
<dbReference type="EMBL" id="WWVX01000007">
    <property type="protein sequence ID" value="MZL70074.1"/>
    <property type="molecule type" value="Genomic_DNA"/>
</dbReference>
<feature type="transmembrane region" description="Helical" evidence="9">
    <location>
        <begin position="169"/>
        <end position="188"/>
    </location>
</feature>
<dbReference type="CDD" id="cd03254">
    <property type="entry name" value="ABCC_Glucan_exporter_like"/>
    <property type="match status" value="1"/>
</dbReference>
<keyword evidence="7 9" id="KW-1133">Transmembrane helix</keyword>
<dbReference type="PROSITE" id="PS50893">
    <property type="entry name" value="ABC_TRANSPORTER_2"/>
    <property type="match status" value="1"/>
</dbReference>
<evidence type="ECO:0000256" key="4">
    <source>
        <dbReference type="ARBA" id="ARBA00022692"/>
    </source>
</evidence>
<evidence type="ECO:0000313" key="14">
    <source>
        <dbReference type="Proteomes" id="UP000184089"/>
    </source>
</evidence>
<feature type="transmembrane region" description="Helical" evidence="9">
    <location>
        <begin position="66"/>
        <end position="87"/>
    </location>
</feature>
<evidence type="ECO:0000256" key="9">
    <source>
        <dbReference type="SAM" id="Phobius"/>
    </source>
</evidence>
<reference evidence="12 15" key="3">
    <citation type="journal article" date="2019" name="Nat. Med.">
        <title>A library of human gut bacterial isolates paired with longitudinal multiomics data enables mechanistic microbiome research.</title>
        <authorList>
            <person name="Poyet M."/>
            <person name="Groussin M."/>
            <person name="Gibbons S.M."/>
            <person name="Avila-Pacheco J."/>
            <person name="Jiang X."/>
            <person name="Kearney S.M."/>
            <person name="Perrotta A.R."/>
            <person name="Berdy B."/>
            <person name="Zhao S."/>
            <person name="Lieberman T.D."/>
            <person name="Swanson P.K."/>
            <person name="Smith M."/>
            <person name="Roesemann S."/>
            <person name="Alexander J.E."/>
            <person name="Rich S.A."/>
            <person name="Livny J."/>
            <person name="Vlamakis H."/>
            <person name="Clish C."/>
            <person name="Bullock K."/>
            <person name="Deik A."/>
            <person name="Scott J."/>
            <person name="Pierce K.A."/>
            <person name="Xavier R.J."/>
            <person name="Alm E.J."/>
        </authorList>
    </citation>
    <scope>NUCLEOTIDE SEQUENCE [LARGE SCALE GENOMIC DNA]</scope>
    <source>
        <strain evidence="12 15">BIOML-A2</strain>
    </source>
</reference>
<dbReference type="RefSeq" id="WP_021658910.1">
    <property type="nucleotide sequence ID" value="NZ_FQVY01000001.1"/>
</dbReference>
<evidence type="ECO:0000256" key="5">
    <source>
        <dbReference type="ARBA" id="ARBA00022741"/>
    </source>
</evidence>
<evidence type="ECO:0000259" key="10">
    <source>
        <dbReference type="PROSITE" id="PS50893"/>
    </source>
</evidence>